<keyword evidence="1" id="KW-1133">Transmembrane helix</keyword>
<dbReference type="RefSeq" id="WP_208882994.1">
    <property type="nucleotide sequence ID" value="NZ_CP031320.1"/>
</dbReference>
<dbReference type="EMBL" id="CP031320">
    <property type="protein sequence ID" value="AXK36203.1"/>
    <property type="molecule type" value="Genomic_DNA"/>
</dbReference>
<evidence type="ECO:0000256" key="1">
    <source>
        <dbReference type="SAM" id="Phobius"/>
    </source>
</evidence>
<evidence type="ECO:0000313" key="3">
    <source>
        <dbReference type="Proteomes" id="UP000254425"/>
    </source>
</evidence>
<proteinExistence type="predicted"/>
<keyword evidence="1" id="KW-0472">Membrane</keyword>
<name>A0A345XX37_9ACTN</name>
<reference evidence="2 3" key="1">
    <citation type="submission" date="2018-07" db="EMBL/GenBank/DDBJ databases">
        <title>Draft genome of the type strain Streptomyces armeniacus ATCC 15676.</title>
        <authorList>
            <person name="Labana P."/>
            <person name="Gosse J.T."/>
            <person name="Boddy C.N."/>
        </authorList>
    </citation>
    <scope>NUCLEOTIDE SEQUENCE [LARGE SCALE GENOMIC DNA]</scope>
    <source>
        <strain evidence="2 3">ATCC 15676</strain>
    </source>
</reference>
<keyword evidence="1" id="KW-0812">Transmembrane</keyword>
<accession>A0A345XX37</accession>
<evidence type="ECO:0000313" key="2">
    <source>
        <dbReference type="EMBL" id="AXK36203.1"/>
    </source>
</evidence>
<dbReference type="AlphaFoldDB" id="A0A345XX37"/>
<gene>
    <name evidence="2" type="ORF">DVA86_30055</name>
</gene>
<sequence>MDGLLNGLGTKFAERWVTLLALPGLLFALTLALSWWLHPLGAAHALDPALLSDRLDQAPPSWLASTPHRLLFAALVTLTAAASAGVATELSRPIARLWLGRGPRSRRLLAPFLRRRTRQAESQARRGHRLNDRYLPERATRIGDHLLLAEKRVAAQYEVALVRVWPRLWQLCDDSQRAPTQLAWDRYTAASVRAAWSLGYLALGTLWWPAAVAGAALCLSAWTAARRAAAELGILVEALTDVKLQELATALGVSLPHGRFTKADGPVVENILDKGTFLPVTPDAGDP</sequence>
<feature type="transmembrane region" description="Helical" evidence="1">
    <location>
        <begin position="16"/>
        <end position="37"/>
    </location>
</feature>
<dbReference type="KEGG" id="sarm:DVA86_30055"/>
<dbReference type="Proteomes" id="UP000254425">
    <property type="component" value="Chromosome"/>
</dbReference>
<protein>
    <submittedName>
        <fullName evidence="2">Uncharacterized protein</fullName>
    </submittedName>
</protein>
<organism evidence="2 3">
    <name type="scientific">Streptomyces armeniacus</name>
    <dbReference type="NCBI Taxonomy" id="83291"/>
    <lineage>
        <taxon>Bacteria</taxon>
        <taxon>Bacillati</taxon>
        <taxon>Actinomycetota</taxon>
        <taxon>Actinomycetes</taxon>
        <taxon>Kitasatosporales</taxon>
        <taxon>Streptomycetaceae</taxon>
        <taxon>Streptomyces</taxon>
    </lineage>
</organism>
<keyword evidence="3" id="KW-1185">Reference proteome</keyword>